<dbReference type="Proteomes" id="UP000019442">
    <property type="component" value="Chromosome"/>
</dbReference>
<keyword evidence="2" id="KW-1185">Reference proteome</keyword>
<gene>
    <name evidence="1" type="ORF">M911_09350</name>
</gene>
<sequence>MAKPRYLDIPLDSIQIANSEAEVRRWIPGDSCLAAATRFTPEAVRHLLLAHPICVTPADEGQYIIRAGHRSLQLARAVLSPGILVPAVSLDSGYDVDSLAYLDDLLSPVLLGSGSEDLSILRWLDAREAGMLDGGLAQQMGFPKSPSLFELADFLGISHSKMDRMKNKHRTRRQE</sequence>
<proteinExistence type="predicted"/>
<evidence type="ECO:0008006" key="3">
    <source>
        <dbReference type="Google" id="ProtNLM"/>
    </source>
</evidence>
<evidence type="ECO:0000313" key="1">
    <source>
        <dbReference type="EMBL" id="AHK80701.1"/>
    </source>
</evidence>
<accession>W8KYT3</accession>
<dbReference type="AlphaFoldDB" id="W8KYT3"/>
<reference evidence="1 2" key="1">
    <citation type="journal article" date="2014" name="J Genomics">
        <title>Draft Genome Sequence of the Extremely Halophilic Phototrophic Purple Sulfur Bacterium Halorhodospira halochloris.</title>
        <authorList>
            <person name="Singh K.S."/>
            <person name="Kirksey J."/>
            <person name="Hoff W.D."/>
            <person name="Deole R."/>
        </authorList>
    </citation>
    <scope>NUCLEOTIDE SEQUENCE [LARGE SCALE GENOMIC DNA]</scope>
    <source>
        <strain evidence="1 2">A</strain>
    </source>
</reference>
<organism evidence="1 2">
    <name type="scientific">Ectothiorhodospira haloalkaliphila</name>
    <dbReference type="NCBI Taxonomy" id="421628"/>
    <lineage>
        <taxon>Bacteria</taxon>
        <taxon>Pseudomonadati</taxon>
        <taxon>Pseudomonadota</taxon>
        <taxon>Gammaproteobacteria</taxon>
        <taxon>Chromatiales</taxon>
        <taxon>Ectothiorhodospiraceae</taxon>
        <taxon>Ectothiorhodospira</taxon>
    </lineage>
</organism>
<protein>
    <recommendedName>
        <fullName evidence="3">ParB/Sulfiredoxin domain-containing protein</fullName>
    </recommendedName>
</protein>
<name>W8KYT3_9GAMM</name>
<evidence type="ECO:0000313" key="2">
    <source>
        <dbReference type="Proteomes" id="UP000019442"/>
    </source>
</evidence>
<dbReference type="RefSeq" id="WP_025281770.1">
    <property type="nucleotide sequence ID" value="NZ_CP007268.1"/>
</dbReference>
<dbReference type="KEGG" id="hhc:M911_09350"/>
<dbReference type="HOGENOM" id="CLU_1530465_0_0_6"/>
<reference evidence="2" key="2">
    <citation type="submission" date="2014-02" db="EMBL/GenBank/DDBJ databases">
        <title>Draft Genome Sequence of extremely halophilic bacteria Halorhodospira halochloris.</title>
        <authorList>
            <person name="Singh K.S."/>
        </authorList>
    </citation>
    <scope>NUCLEOTIDE SEQUENCE [LARGE SCALE GENOMIC DNA]</scope>
    <source>
        <strain evidence="2">A</strain>
    </source>
</reference>
<dbReference type="EMBL" id="CP007268">
    <property type="protein sequence ID" value="AHK80701.1"/>
    <property type="molecule type" value="Genomic_DNA"/>
</dbReference>